<reference evidence="1" key="1">
    <citation type="submission" date="2025-08" db="UniProtKB">
        <authorList>
            <consortium name="Ensembl"/>
        </authorList>
    </citation>
    <scope>IDENTIFICATION</scope>
</reference>
<dbReference type="FunFam" id="1.20.120.1750:FF:000040">
    <property type="entry name" value="RBR-type E3 ubiquitin transferase"/>
    <property type="match status" value="1"/>
</dbReference>
<dbReference type="AlphaFoldDB" id="A0A3Q3K150"/>
<evidence type="ECO:0000313" key="2">
    <source>
        <dbReference type="Proteomes" id="UP000261600"/>
    </source>
</evidence>
<evidence type="ECO:0008006" key="3">
    <source>
        <dbReference type="Google" id="ProtNLM"/>
    </source>
</evidence>
<evidence type="ECO:0000313" key="1">
    <source>
        <dbReference type="Ensembl" id="ENSMALP00000021547.1"/>
    </source>
</evidence>
<name>A0A3Q3K150_MONAL</name>
<accession>A0A3Q3K150</accession>
<dbReference type="Ensembl" id="ENSMALT00000021966.1">
    <property type="protein sequence ID" value="ENSMALP00000021547.1"/>
    <property type="gene ID" value="ENSMALG00000015054.1"/>
</dbReference>
<dbReference type="STRING" id="43700.ENSMALP00000021547"/>
<proteinExistence type="predicted"/>
<reference evidence="1" key="2">
    <citation type="submission" date="2025-09" db="UniProtKB">
        <authorList>
            <consortium name="Ensembl"/>
        </authorList>
    </citation>
    <scope>IDENTIFICATION</scope>
</reference>
<keyword evidence="2" id="KW-1185">Reference proteome</keyword>
<dbReference type="Proteomes" id="UP000261600">
    <property type="component" value="Unplaced"/>
</dbReference>
<organism evidence="1 2">
    <name type="scientific">Monopterus albus</name>
    <name type="common">Swamp eel</name>
    <dbReference type="NCBI Taxonomy" id="43700"/>
    <lineage>
        <taxon>Eukaryota</taxon>
        <taxon>Metazoa</taxon>
        <taxon>Chordata</taxon>
        <taxon>Craniata</taxon>
        <taxon>Vertebrata</taxon>
        <taxon>Euteleostomi</taxon>
        <taxon>Actinopterygii</taxon>
        <taxon>Neopterygii</taxon>
        <taxon>Teleostei</taxon>
        <taxon>Neoteleostei</taxon>
        <taxon>Acanthomorphata</taxon>
        <taxon>Anabantaria</taxon>
        <taxon>Synbranchiformes</taxon>
        <taxon>Synbranchidae</taxon>
        <taxon>Monopterus</taxon>
    </lineage>
</organism>
<sequence length="327" mass="36900">MAKAPRMHCGGCRCGLAAETVTLFCFSVRCNVDVNTKVKPKSSSALIQGFCWLMLFHRRQRHKTDSNMETTQEKCYDPFDSSLRFVDEEDVLDFLCEGFKSRRALMSCGHAVTPMSLTKWCRTLLDQGETRFVCGLIGCDVEWPYAEVRKMALLTPEETKYFEKSMASNLARAISGAKLCPGCKSSLMRENEFSLCVRCTVCTANTRRAYDFCWQCLREWKGPAPRSDRCGNDGCCNESLKTLATCPDIIIWSVTCPSIRACPTCGALLQHDSATCRYVHCPRCKKNFCFVCLRLTPKCLNRSSNHFGHCSTGVAPRQTSIPVWRKK</sequence>
<dbReference type="SUPFAM" id="SSF57850">
    <property type="entry name" value="RING/U-box"/>
    <property type="match status" value="1"/>
</dbReference>
<protein>
    <recommendedName>
        <fullName evidence="3">RING-type domain-containing protein</fullName>
    </recommendedName>
</protein>